<protein>
    <recommendedName>
        <fullName evidence="5">RNA 2',3'-cyclic phosphodiesterase</fullName>
    </recommendedName>
</protein>
<accession>A0ABN9M3A7</accession>
<comment type="caution">
    <text evidence="3">The sequence shown here is derived from an EMBL/GenBank/DDBJ whole genome shotgun (WGS) entry which is preliminary data.</text>
</comment>
<dbReference type="PANTHER" id="PTHR30545">
    <property type="entry name" value="SUGAR FERMENTATION STIMULATION PROTEIN A"/>
    <property type="match status" value="1"/>
</dbReference>
<evidence type="ECO:0000259" key="2">
    <source>
        <dbReference type="Pfam" id="PF03749"/>
    </source>
</evidence>
<dbReference type="Pfam" id="PF03749">
    <property type="entry name" value="SfsA"/>
    <property type="match status" value="1"/>
</dbReference>
<dbReference type="Pfam" id="PF02834">
    <property type="entry name" value="LigT_PEase"/>
    <property type="match status" value="1"/>
</dbReference>
<dbReference type="InterPro" id="IPR009097">
    <property type="entry name" value="Cyclic_Pdiesterase"/>
</dbReference>
<dbReference type="NCBIfam" id="TIGR00230">
    <property type="entry name" value="sfsA"/>
    <property type="match status" value="1"/>
</dbReference>
<evidence type="ECO:0000313" key="3">
    <source>
        <dbReference type="EMBL" id="CAJ0957103.1"/>
    </source>
</evidence>
<proteinExistence type="predicted"/>
<dbReference type="Gene3D" id="3.40.1350.60">
    <property type="match status" value="1"/>
</dbReference>
<dbReference type="PANTHER" id="PTHR30545:SF2">
    <property type="entry name" value="SUGAR FERMENTATION STIMULATION PROTEIN A"/>
    <property type="match status" value="1"/>
</dbReference>
<organism evidence="3 4">
    <name type="scientific">Ranitomeya imitator</name>
    <name type="common">mimic poison frog</name>
    <dbReference type="NCBI Taxonomy" id="111125"/>
    <lineage>
        <taxon>Eukaryota</taxon>
        <taxon>Metazoa</taxon>
        <taxon>Chordata</taxon>
        <taxon>Craniata</taxon>
        <taxon>Vertebrata</taxon>
        <taxon>Euteleostomi</taxon>
        <taxon>Amphibia</taxon>
        <taxon>Batrachia</taxon>
        <taxon>Anura</taxon>
        <taxon>Neobatrachia</taxon>
        <taxon>Hyloidea</taxon>
        <taxon>Dendrobatidae</taxon>
        <taxon>Dendrobatinae</taxon>
        <taxon>Ranitomeya</taxon>
    </lineage>
</organism>
<sequence length="380" mass="43062">MPEMRRLFFALDLPSTLQQEIIHWRAKAFPQPEGHPVIAANLHLTLAFLGDVSIEKQRVLASLASRIISSLISAYKFDDAGQWLRSQKLANLLRSQAARNGCYQSPLPFHPHITLYHNALHPVALPTPGFKLHYAAQHFSLYESRFIKGKRTYQQNLNNGRLPHARKTNMQFSPALQQATLIQRYKRFLADVITSRGETITISLPEYRCNDGLCHTRKFKEKIPTHLGINPNKRRGKMICVNTLRANMLVKEYLSQTQPETFDGYNKIRSEVKYGIENSRIDFMLQADDKPNCYIETKSVTLSEQGKGYFPDACKNGERAVLLFAVLHSGIMSVSPAEHIDKKYAQFLNEAKNCGVEIIALKAEISAMRAILSTPVPSIL</sequence>
<dbReference type="CDD" id="cd22359">
    <property type="entry name" value="SfsA-like_bacterial"/>
    <property type="match status" value="1"/>
</dbReference>
<reference evidence="3" key="1">
    <citation type="submission" date="2023-07" db="EMBL/GenBank/DDBJ databases">
        <authorList>
            <person name="Stuckert A."/>
        </authorList>
    </citation>
    <scope>NUCLEOTIDE SEQUENCE</scope>
</reference>
<name>A0ABN9M3A7_9NEOB</name>
<dbReference type="EMBL" id="CAUEEQ010043197">
    <property type="protein sequence ID" value="CAJ0957103.1"/>
    <property type="molecule type" value="Genomic_DNA"/>
</dbReference>
<feature type="domain" description="Sugar fermentation stimulation protein C-terminal" evidence="2">
    <location>
        <begin position="245"/>
        <end position="367"/>
    </location>
</feature>
<dbReference type="NCBIfam" id="NF011704">
    <property type="entry name" value="PRK15124.1"/>
    <property type="match status" value="1"/>
</dbReference>
<dbReference type="Proteomes" id="UP001176940">
    <property type="component" value="Unassembled WGS sequence"/>
</dbReference>
<dbReference type="Gene3D" id="3.90.1140.10">
    <property type="entry name" value="Cyclic phosphodiesterase"/>
    <property type="match status" value="1"/>
</dbReference>
<feature type="domain" description="Phosphoesterase HXTX" evidence="1">
    <location>
        <begin position="11"/>
        <end position="72"/>
    </location>
</feature>
<dbReference type="Gene3D" id="2.40.50.580">
    <property type="match status" value="1"/>
</dbReference>
<dbReference type="SUPFAM" id="SSF55144">
    <property type="entry name" value="LigT-like"/>
    <property type="match status" value="1"/>
</dbReference>
<evidence type="ECO:0000259" key="1">
    <source>
        <dbReference type="Pfam" id="PF02834"/>
    </source>
</evidence>
<evidence type="ECO:0000313" key="4">
    <source>
        <dbReference type="Proteomes" id="UP001176940"/>
    </source>
</evidence>
<dbReference type="InterPro" id="IPR014051">
    <property type="entry name" value="Phosphoesterase_HXTX"/>
</dbReference>
<evidence type="ECO:0008006" key="5">
    <source>
        <dbReference type="Google" id="ProtNLM"/>
    </source>
</evidence>
<gene>
    <name evidence="3" type="ORF">RIMI_LOCUS15820759</name>
</gene>
<dbReference type="InterPro" id="IPR040452">
    <property type="entry name" value="SfsA_C"/>
</dbReference>
<keyword evidence="4" id="KW-1185">Reference proteome</keyword>
<dbReference type="InterPro" id="IPR005224">
    <property type="entry name" value="SfsA"/>
</dbReference>